<accession>A0A0S6UDC2</accession>
<organism evidence="2">
    <name type="scientific">Moorella thermoacetica Y72</name>
    <dbReference type="NCBI Taxonomy" id="1325331"/>
    <lineage>
        <taxon>Bacteria</taxon>
        <taxon>Bacillati</taxon>
        <taxon>Bacillota</taxon>
        <taxon>Clostridia</taxon>
        <taxon>Neomoorellales</taxon>
        <taxon>Neomoorellaceae</taxon>
        <taxon>Neomoorella</taxon>
    </lineage>
</organism>
<dbReference type="EMBL" id="DF238840">
    <property type="protein sequence ID" value="GAF26260.1"/>
    <property type="molecule type" value="Genomic_DNA"/>
</dbReference>
<dbReference type="Proteomes" id="UP000063718">
    <property type="component" value="Unassembled WGS sequence"/>
</dbReference>
<evidence type="ECO:0000256" key="1">
    <source>
        <dbReference type="SAM" id="MobiDB-lite"/>
    </source>
</evidence>
<evidence type="ECO:0000313" key="2">
    <source>
        <dbReference type="EMBL" id="GAF26260.1"/>
    </source>
</evidence>
<gene>
    <name evidence="2" type="ORF">MTY_1599</name>
</gene>
<sequence>MSSGHLYSPPNINSKYSQQFLHLHQGQADDIEIIALNPGHQQGPATLDAVGASFIQGFAGGYISFDLVRRQVTKGHRGPGVGNPFRTPGGLDDRHPGIDGMGAPAQEGQHPGGSSGGIRFAQNLPLAHHQRISPQDQGVSETGGHRPGLSQGQGFYPGRRGQMPVNALINPAGLDGEG</sequence>
<protein>
    <submittedName>
        <fullName evidence="2">Histidinol dehydrogenase</fullName>
    </submittedName>
</protein>
<feature type="region of interest" description="Disordered" evidence="1">
    <location>
        <begin position="132"/>
        <end position="164"/>
    </location>
</feature>
<name>A0A0S6UDC2_NEOTH</name>
<proteinExistence type="predicted"/>
<reference evidence="2" key="1">
    <citation type="journal article" date="2014" name="Gene">
        <title>Genome-guided analysis of transformation efficiency and carbon dioxide assimilation by Moorella thermoacetica Y72.</title>
        <authorList>
            <person name="Tsukahara K."/>
            <person name="Kita A."/>
            <person name="Nakashimada Y."/>
            <person name="Hoshino T."/>
            <person name="Murakami K."/>
        </authorList>
    </citation>
    <scope>NUCLEOTIDE SEQUENCE [LARGE SCALE GENOMIC DNA]</scope>
    <source>
        <strain evidence="2">Y72</strain>
    </source>
</reference>
<dbReference type="AlphaFoldDB" id="A0A0S6UDC2"/>